<dbReference type="HAMAP" id="MF_00165">
    <property type="entry name" value="Thymidylate_kinase"/>
    <property type="match status" value="1"/>
</dbReference>
<dbReference type="SUPFAM" id="SSF52540">
    <property type="entry name" value="P-loop containing nucleoside triphosphate hydrolases"/>
    <property type="match status" value="1"/>
</dbReference>
<evidence type="ECO:0000256" key="8">
    <source>
        <dbReference type="ARBA" id="ARBA00022840"/>
    </source>
</evidence>
<evidence type="ECO:0000256" key="2">
    <source>
        <dbReference type="ARBA" id="ARBA00012980"/>
    </source>
</evidence>
<evidence type="ECO:0000256" key="6">
    <source>
        <dbReference type="ARBA" id="ARBA00022741"/>
    </source>
</evidence>
<keyword evidence="7 11" id="KW-0418">Kinase</keyword>
<dbReference type="GO" id="GO:0005524">
    <property type="term" value="F:ATP binding"/>
    <property type="evidence" value="ECO:0007669"/>
    <property type="project" value="UniProtKB-UniRule"/>
</dbReference>
<comment type="similarity">
    <text evidence="1 11">Belongs to the thymidylate kinase family.</text>
</comment>
<evidence type="ECO:0000259" key="12">
    <source>
        <dbReference type="Pfam" id="PF02223"/>
    </source>
</evidence>
<keyword evidence="8 11" id="KW-0067">ATP-binding</keyword>
<dbReference type="PANTHER" id="PTHR10344">
    <property type="entry name" value="THYMIDYLATE KINASE"/>
    <property type="match status" value="1"/>
</dbReference>
<evidence type="ECO:0000256" key="3">
    <source>
        <dbReference type="ARBA" id="ARBA00017144"/>
    </source>
</evidence>
<dbReference type="GO" id="GO:0006227">
    <property type="term" value="P:dUDP biosynthetic process"/>
    <property type="evidence" value="ECO:0007669"/>
    <property type="project" value="TreeGrafter"/>
</dbReference>
<dbReference type="GO" id="GO:0004798">
    <property type="term" value="F:dTMP kinase activity"/>
    <property type="evidence" value="ECO:0007669"/>
    <property type="project" value="UniProtKB-UniRule"/>
</dbReference>
<evidence type="ECO:0000313" key="13">
    <source>
        <dbReference type="EMBL" id="NBA11169.1"/>
    </source>
</evidence>
<comment type="function">
    <text evidence="10 11">Phosphorylation of dTMP to form dTDP in both de novo and salvage pathways of dTTP synthesis.</text>
</comment>
<keyword evidence="5 11" id="KW-0545">Nucleotide biosynthesis</keyword>
<dbReference type="Pfam" id="PF02223">
    <property type="entry name" value="Thymidylate_kin"/>
    <property type="match status" value="1"/>
</dbReference>
<dbReference type="CDD" id="cd01672">
    <property type="entry name" value="TMPK"/>
    <property type="match status" value="1"/>
</dbReference>
<proteinExistence type="inferred from homology"/>
<dbReference type="Gene3D" id="3.40.50.300">
    <property type="entry name" value="P-loop containing nucleotide triphosphate hydrolases"/>
    <property type="match status" value="1"/>
</dbReference>
<accession>A0AAJ2YW05</accession>
<evidence type="ECO:0000256" key="7">
    <source>
        <dbReference type="ARBA" id="ARBA00022777"/>
    </source>
</evidence>
<evidence type="ECO:0000256" key="1">
    <source>
        <dbReference type="ARBA" id="ARBA00009776"/>
    </source>
</evidence>
<dbReference type="RefSeq" id="WP_161690454.1">
    <property type="nucleotide sequence ID" value="NZ_JAAAMQ010000004.1"/>
</dbReference>
<dbReference type="EC" id="2.7.4.9" evidence="2 11"/>
<dbReference type="FunFam" id="3.40.50.300:FF:000225">
    <property type="entry name" value="Thymidylate kinase"/>
    <property type="match status" value="1"/>
</dbReference>
<name>A0AAJ2YW05_WEICO</name>
<dbReference type="InterPro" id="IPR018094">
    <property type="entry name" value="Thymidylate_kinase"/>
</dbReference>
<gene>
    <name evidence="11" type="primary">tmk</name>
    <name evidence="13" type="ORF">GTU77_02950</name>
</gene>
<evidence type="ECO:0000256" key="11">
    <source>
        <dbReference type="HAMAP-Rule" id="MF_00165"/>
    </source>
</evidence>
<protein>
    <recommendedName>
        <fullName evidence="3 11">Thymidylate kinase</fullName>
        <ecNumber evidence="2 11">2.7.4.9</ecNumber>
    </recommendedName>
    <alternativeName>
        <fullName evidence="11">dTMP kinase</fullName>
    </alternativeName>
</protein>
<evidence type="ECO:0000256" key="4">
    <source>
        <dbReference type="ARBA" id="ARBA00022679"/>
    </source>
</evidence>
<dbReference type="InterPro" id="IPR039430">
    <property type="entry name" value="Thymidylate_kin-like_dom"/>
</dbReference>
<dbReference type="EMBL" id="JAAAMQ010000004">
    <property type="protein sequence ID" value="NBA11169.1"/>
    <property type="molecule type" value="Genomic_DNA"/>
</dbReference>
<dbReference type="PANTHER" id="PTHR10344:SF4">
    <property type="entry name" value="UMP-CMP KINASE 2, MITOCHONDRIAL"/>
    <property type="match status" value="1"/>
</dbReference>
<keyword evidence="4 11" id="KW-0808">Transferase</keyword>
<dbReference type="GO" id="GO:0006233">
    <property type="term" value="P:dTDP biosynthetic process"/>
    <property type="evidence" value="ECO:0007669"/>
    <property type="project" value="InterPro"/>
</dbReference>
<dbReference type="GO" id="GO:0006235">
    <property type="term" value="P:dTTP biosynthetic process"/>
    <property type="evidence" value="ECO:0007669"/>
    <property type="project" value="UniProtKB-UniRule"/>
</dbReference>
<organism evidence="13 14">
    <name type="scientific">Weissella confusa</name>
    <name type="common">Lactobacillus confusus</name>
    <dbReference type="NCBI Taxonomy" id="1583"/>
    <lineage>
        <taxon>Bacteria</taxon>
        <taxon>Bacillati</taxon>
        <taxon>Bacillota</taxon>
        <taxon>Bacilli</taxon>
        <taxon>Lactobacillales</taxon>
        <taxon>Lactobacillaceae</taxon>
        <taxon>Weissella</taxon>
    </lineage>
</organism>
<evidence type="ECO:0000256" key="9">
    <source>
        <dbReference type="ARBA" id="ARBA00048743"/>
    </source>
</evidence>
<evidence type="ECO:0000313" key="14">
    <source>
        <dbReference type="Proteomes" id="UP000719917"/>
    </source>
</evidence>
<dbReference type="GO" id="GO:0005829">
    <property type="term" value="C:cytosol"/>
    <property type="evidence" value="ECO:0007669"/>
    <property type="project" value="TreeGrafter"/>
</dbReference>
<feature type="binding site" evidence="11">
    <location>
        <begin position="7"/>
        <end position="14"/>
    </location>
    <ligand>
        <name>ATP</name>
        <dbReference type="ChEBI" id="CHEBI:30616"/>
    </ligand>
</feature>
<sequence>MFITIEGTDGSGKTTLVNRLKNHFQNYEDVIFTREPGGTPFGERIRELVLSMNDSHMSAVSEAYLFAAARAQHVSQVIEPALRDGKIVISDRFLDSAIAYQGGGREIGVDEVININKVAVDGVAPDITIFLDLSPAEGIRRITHNRVDEINRLDSENLDFYDRTKRAYDSLVSENRNRFKVIDATKSSEEIFNSALSIIEDYRLGR</sequence>
<evidence type="ECO:0000256" key="5">
    <source>
        <dbReference type="ARBA" id="ARBA00022727"/>
    </source>
</evidence>
<comment type="caution">
    <text evidence="13">The sequence shown here is derived from an EMBL/GenBank/DDBJ whole genome shotgun (WGS) entry which is preliminary data.</text>
</comment>
<dbReference type="InterPro" id="IPR027417">
    <property type="entry name" value="P-loop_NTPase"/>
</dbReference>
<feature type="domain" description="Thymidylate kinase-like" evidence="12">
    <location>
        <begin position="5"/>
        <end position="193"/>
    </location>
</feature>
<comment type="catalytic activity">
    <reaction evidence="9 11">
        <text>dTMP + ATP = dTDP + ADP</text>
        <dbReference type="Rhea" id="RHEA:13517"/>
        <dbReference type="ChEBI" id="CHEBI:30616"/>
        <dbReference type="ChEBI" id="CHEBI:58369"/>
        <dbReference type="ChEBI" id="CHEBI:63528"/>
        <dbReference type="ChEBI" id="CHEBI:456216"/>
        <dbReference type="EC" id="2.7.4.9"/>
    </reaction>
</comment>
<dbReference type="Proteomes" id="UP000719917">
    <property type="component" value="Unassembled WGS sequence"/>
</dbReference>
<dbReference type="AlphaFoldDB" id="A0AAJ2YW05"/>
<dbReference type="NCBIfam" id="TIGR00041">
    <property type="entry name" value="DTMP_kinase"/>
    <property type="match status" value="1"/>
</dbReference>
<evidence type="ECO:0000256" key="10">
    <source>
        <dbReference type="ARBA" id="ARBA00057735"/>
    </source>
</evidence>
<keyword evidence="6 11" id="KW-0547">Nucleotide-binding</keyword>
<reference evidence="13" key="1">
    <citation type="submission" date="2020-01" db="EMBL/GenBank/DDBJ databases">
        <title>First Reported Case and Whole Genome of Weissella confusa in an Equid.</title>
        <authorList>
            <person name="Little S.V."/>
            <person name="Lawhon S.D."/>
        </authorList>
    </citation>
    <scope>NUCLEOTIDE SEQUENCE</scope>
    <source>
        <strain evidence="13">718955</strain>
    </source>
</reference>